<dbReference type="AlphaFoldDB" id="A0A179B3L1"/>
<gene>
    <name evidence="3" type="ORF">A4H34_02410</name>
</gene>
<organism evidence="3 4">
    <name type="scientific">Peptidiphaga gingivicola</name>
    <dbReference type="NCBI Taxonomy" id="2741497"/>
    <lineage>
        <taxon>Bacteria</taxon>
        <taxon>Bacillati</taxon>
        <taxon>Actinomycetota</taxon>
        <taxon>Actinomycetes</taxon>
        <taxon>Actinomycetales</taxon>
        <taxon>Actinomycetaceae</taxon>
        <taxon>Peptidiphaga</taxon>
    </lineage>
</organism>
<keyword evidence="2" id="KW-0472">Membrane</keyword>
<feature type="transmembrane region" description="Helical" evidence="2">
    <location>
        <begin position="12"/>
        <end position="38"/>
    </location>
</feature>
<proteinExistence type="predicted"/>
<sequence length="96" mass="10459">MFFNNFVSVLQLIASPLFFATAAVASVFLTVALVRLFAAQRRLARARRLLIEADLAERCVEPAGKPDRKGRTPRKGLKSGAEQKPGDDEKEESAGA</sequence>
<feature type="region of interest" description="Disordered" evidence="1">
    <location>
        <begin position="61"/>
        <end position="96"/>
    </location>
</feature>
<reference evidence="3 4" key="1">
    <citation type="submission" date="2016-04" db="EMBL/GenBank/DDBJ databases">
        <title>Peptidophaga gingivicola gen. nov., sp. nov., isolated from human subgingival plaque.</title>
        <authorList>
            <person name="Beall C.J."/>
            <person name="Mokrzan E.M."/>
            <person name="Griffen A.L."/>
            <person name="Leys E.J."/>
        </authorList>
    </citation>
    <scope>NUCLEOTIDE SEQUENCE [LARGE SCALE GENOMIC DNA]</scope>
    <source>
        <strain evidence="3 4">BA112</strain>
    </source>
</reference>
<name>A0A179B3L1_9ACTO</name>
<keyword evidence="2" id="KW-0812">Transmembrane</keyword>
<keyword evidence="4" id="KW-1185">Reference proteome</keyword>
<comment type="caution">
    <text evidence="3">The sequence shown here is derived from an EMBL/GenBank/DDBJ whole genome shotgun (WGS) entry which is preliminary data.</text>
</comment>
<evidence type="ECO:0000313" key="4">
    <source>
        <dbReference type="Proteomes" id="UP000078368"/>
    </source>
</evidence>
<evidence type="ECO:0000256" key="2">
    <source>
        <dbReference type="SAM" id="Phobius"/>
    </source>
</evidence>
<dbReference type="Proteomes" id="UP000078368">
    <property type="component" value="Unassembled WGS sequence"/>
</dbReference>
<evidence type="ECO:0000313" key="3">
    <source>
        <dbReference type="EMBL" id="OAP86050.1"/>
    </source>
</evidence>
<protein>
    <recommendedName>
        <fullName evidence="5">Lipopolysaccharide assembly protein A domain-containing protein</fullName>
    </recommendedName>
</protein>
<evidence type="ECO:0008006" key="5">
    <source>
        <dbReference type="Google" id="ProtNLM"/>
    </source>
</evidence>
<evidence type="ECO:0000256" key="1">
    <source>
        <dbReference type="SAM" id="MobiDB-lite"/>
    </source>
</evidence>
<accession>A0A179B3L1</accession>
<feature type="compositionally biased region" description="Basic and acidic residues" evidence="1">
    <location>
        <begin position="61"/>
        <end position="70"/>
    </location>
</feature>
<keyword evidence="2" id="KW-1133">Transmembrane helix</keyword>
<dbReference type="EMBL" id="LVZK01000001">
    <property type="protein sequence ID" value="OAP86050.1"/>
    <property type="molecule type" value="Genomic_DNA"/>
</dbReference>